<evidence type="ECO:0000313" key="1">
    <source>
        <dbReference type="EMBL" id="RZS98363.1"/>
    </source>
</evidence>
<comment type="caution">
    <text evidence="1">The sequence shown here is derived from an EMBL/GenBank/DDBJ whole genome shotgun (WGS) entry which is preliminary data.</text>
</comment>
<dbReference type="EMBL" id="SGXG01000001">
    <property type="protein sequence ID" value="RZS98363.1"/>
    <property type="molecule type" value="Genomic_DNA"/>
</dbReference>
<reference evidence="1 2" key="1">
    <citation type="submission" date="2019-02" db="EMBL/GenBank/DDBJ databases">
        <title>Genomic Encyclopedia of Archaeal and Bacterial Type Strains, Phase II (KMG-II): from individual species to whole genera.</title>
        <authorList>
            <person name="Goeker M."/>
        </authorList>
    </citation>
    <scope>NUCLEOTIDE SEQUENCE [LARGE SCALE GENOMIC DNA]</scope>
    <source>
        <strain evidence="1 2">DSM 21411</strain>
    </source>
</reference>
<evidence type="ECO:0000313" key="2">
    <source>
        <dbReference type="Proteomes" id="UP000292209"/>
    </source>
</evidence>
<keyword evidence="2" id="KW-1185">Reference proteome</keyword>
<dbReference type="Proteomes" id="UP000292209">
    <property type="component" value="Unassembled WGS sequence"/>
</dbReference>
<protein>
    <submittedName>
        <fullName evidence="1">Uncharacterized protein</fullName>
    </submittedName>
</protein>
<gene>
    <name evidence="1" type="ORF">BC751_4010</name>
</gene>
<sequence>MSKYDFLFIYDVYGCYDCTVIAENFIFSNCQEYNVLLIRVSGNEQDVFDFRGDVLVDNSRLFWKYPFKTHRNHLVNLRLKKIHLIDYVENRDLLCG</sequence>
<name>A0A4Q7PD80_9BACT</name>
<accession>A0A4Q7PD80</accession>
<proteinExistence type="predicted"/>
<dbReference type="AlphaFoldDB" id="A0A4Q7PD80"/>
<organism evidence="1 2">
    <name type="scientific">Cecembia calidifontis</name>
    <dbReference type="NCBI Taxonomy" id="1187080"/>
    <lineage>
        <taxon>Bacteria</taxon>
        <taxon>Pseudomonadati</taxon>
        <taxon>Bacteroidota</taxon>
        <taxon>Cytophagia</taxon>
        <taxon>Cytophagales</taxon>
        <taxon>Cyclobacteriaceae</taxon>
        <taxon>Cecembia</taxon>
    </lineage>
</organism>